<gene>
    <name evidence="1" type="ORF">J4215_01440</name>
</gene>
<evidence type="ECO:0000313" key="1">
    <source>
        <dbReference type="EMBL" id="MBS3061228.1"/>
    </source>
</evidence>
<dbReference type="AlphaFoldDB" id="A0A8T4L1L2"/>
<name>A0A8T4L1L2_9ARCH</name>
<proteinExistence type="predicted"/>
<evidence type="ECO:0000313" key="2">
    <source>
        <dbReference type="Proteomes" id="UP000675968"/>
    </source>
</evidence>
<reference evidence="1" key="1">
    <citation type="submission" date="2021-03" db="EMBL/GenBank/DDBJ databases">
        <authorList>
            <person name="Jaffe A."/>
        </authorList>
    </citation>
    <scope>NUCLEOTIDE SEQUENCE</scope>
    <source>
        <strain evidence="1">RIFCSPLOWO2_01_FULL_AR10_48_17</strain>
    </source>
</reference>
<sequence>MTPNSLVRFLTRVHYVEEDRLIVAEFENGAEKTTQKFKFFPFLLTDASQSDVELLVASSERRLIWFEDVGSATKIVSPSFSLLEKLKRSLEDSLDSRVLLLSPVRQFLILNKWSFFDQFSFESNEPRRLQEFSLPFTSFGFLSNNLHVELRELLSEDEGAAKTICSAIFYSNLLRVSLEQLPKTDFDRRELFLENLFFEASRLPERHKSVVIRPFVERKLPLHVFENTAEFDFSKTVSQLSTKQFYNLGFETLDCPCCAPPNAAASNLLPHSLVRVRMLSDGFFFESAFPSFSQSFHLFHPNKQSREQRRQEFGYVFPPIGPFSEGEIVEVPMADAHKLEAAGDAVWVGLSSPHWFCRLRESFLSHAFSDLNRRKLVAEEKIRLQESKALSSHNLRGFHLLGSSPAHFFDKDVAGLLAEFPPLLVLHLMDSNSGFFSLSLGETLESVRLVALDKFFEFNSKRGHKVVSPLSGSSVFVQGSSGFGLAKEFSKAHNIPSPLVRGWHFWSV</sequence>
<comment type="caution">
    <text evidence="1">The sequence shown here is derived from an EMBL/GenBank/DDBJ whole genome shotgun (WGS) entry which is preliminary data.</text>
</comment>
<dbReference type="Proteomes" id="UP000675968">
    <property type="component" value="Unassembled WGS sequence"/>
</dbReference>
<reference evidence="1" key="2">
    <citation type="submission" date="2021-05" db="EMBL/GenBank/DDBJ databases">
        <title>Protein family content uncovers lineage relationships and bacterial pathway maintenance mechanisms in DPANN archaea.</title>
        <authorList>
            <person name="Castelle C.J."/>
            <person name="Meheust R."/>
            <person name="Jaffe A.L."/>
            <person name="Seitz K."/>
            <person name="Gong X."/>
            <person name="Baker B.J."/>
            <person name="Banfield J.F."/>
        </authorList>
    </citation>
    <scope>NUCLEOTIDE SEQUENCE</scope>
    <source>
        <strain evidence="1">RIFCSPLOWO2_01_FULL_AR10_48_17</strain>
    </source>
</reference>
<dbReference type="EMBL" id="JAGVWC010000008">
    <property type="protein sequence ID" value="MBS3061228.1"/>
    <property type="molecule type" value="Genomic_DNA"/>
</dbReference>
<protein>
    <submittedName>
        <fullName evidence="1">Uncharacterized protein</fullName>
    </submittedName>
</protein>
<organism evidence="1 2">
    <name type="scientific">Candidatus Iainarchaeum sp</name>
    <dbReference type="NCBI Taxonomy" id="3101447"/>
    <lineage>
        <taxon>Archaea</taxon>
        <taxon>Candidatus Iainarchaeota</taxon>
        <taxon>Candidatus Iainarchaeia</taxon>
        <taxon>Candidatus Iainarchaeales</taxon>
        <taxon>Candidatus Iainarchaeaceae</taxon>
        <taxon>Candidatus Iainarchaeum</taxon>
    </lineage>
</organism>
<accession>A0A8T4L1L2</accession>